<sequence>MRELQNETFTCEWMEYMASSVVHWKREPLDVSRWHLSLMAARKGIHQRMLWKGTVTINILTDFLEKTSKVK</sequence>
<dbReference type="AlphaFoldDB" id="A0AAD4NG95"/>
<name>A0AAD4NG95_9BILA</name>
<dbReference type="Proteomes" id="UP001201812">
    <property type="component" value="Unassembled WGS sequence"/>
</dbReference>
<proteinExistence type="predicted"/>
<accession>A0AAD4NG95</accession>
<reference evidence="1" key="1">
    <citation type="submission" date="2022-01" db="EMBL/GenBank/DDBJ databases">
        <title>Genome Sequence Resource for Two Populations of Ditylenchus destructor, the Migratory Endoparasitic Phytonematode.</title>
        <authorList>
            <person name="Zhang H."/>
            <person name="Lin R."/>
            <person name="Xie B."/>
        </authorList>
    </citation>
    <scope>NUCLEOTIDE SEQUENCE</scope>
    <source>
        <strain evidence="1">BazhouSP</strain>
    </source>
</reference>
<evidence type="ECO:0000313" key="1">
    <source>
        <dbReference type="EMBL" id="KAI1728843.1"/>
    </source>
</evidence>
<comment type="caution">
    <text evidence="1">The sequence shown here is derived from an EMBL/GenBank/DDBJ whole genome shotgun (WGS) entry which is preliminary data.</text>
</comment>
<keyword evidence="2" id="KW-1185">Reference proteome</keyword>
<evidence type="ECO:0000313" key="2">
    <source>
        <dbReference type="Proteomes" id="UP001201812"/>
    </source>
</evidence>
<gene>
    <name evidence="1" type="ORF">DdX_01046</name>
</gene>
<dbReference type="EMBL" id="JAKKPZ010000001">
    <property type="protein sequence ID" value="KAI1728843.1"/>
    <property type="molecule type" value="Genomic_DNA"/>
</dbReference>
<protein>
    <submittedName>
        <fullName evidence="1">Uncharacterized protein</fullName>
    </submittedName>
</protein>
<organism evidence="1 2">
    <name type="scientific">Ditylenchus destructor</name>
    <dbReference type="NCBI Taxonomy" id="166010"/>
    <lineage>
        <taxon>Eukaryota</taxon>
        <taxon>Metazoa</taxon>
        <taxon>Ecdysozoa</taxon>
        <taxon>Nematoda</taxon>
        <taxon>Chromadorea</taxon>
        <taxon>Rhabditida</taxon>
        <taxon>Tylenchina</taxon>
        <taxon>Tylenchomorpha</taxon>
        <taxon>Sphaerularioidea</taxon>
        <taxon>Anguinidae</taxon>
        <taxon>Anguininae</taxon>
        <taxon>Ditylenchus</taxon>
    </lineage>
</organism>